<name>A0A5R9KUZ7_9BACT</name>
<dbReference type="GO" id="GO:0008234">
    <property type="term" value="F:cysteine-type peptidase activity"/>
    <property type="evidence" value="ECO:0007669"/>
    <property type="project" value="InterPro"/>
</dbReference>
<keyword evidence="1 2" id="KW-0732">Signal</keyword>
<feature type="chain" id="PRO_5024297756" description="Gingipain domain-containing protein" evidence="2">
    <location>
        <begin position="27"/>
        <end position="1113"/>
    </location>
</feature>
<comment type="caution">
    <text evidence="4">The sequence shown here is derived from an EMBL/GenBank/DDBJ whole genome shotgun (WGS) entry which is preliminary data.</text>
</comment>
<evidence type="ECO:0000313" key="4">
    <source>
        <dbReference type="EMBL" id="TLV00106.1"/>
    </source>
</evidence>
<evidence type="ECO:0000256" key="1">
    <source>
        <dbReference type="ARBA" id="ARBA00022729"/>
    </source>
</evidence>
<dbReference type="InterPro" id="IPR029030">
    <property type="entry name" value="Caspase-like_dom_sf"/>
</dbReference>
<evidence type="ECO:0000256" key="2">
    <source>
        <dbReference type="SAM" id="SignalP"/>
    </source>
</evidence>
<dbReference type="OrthoDB" id="9757650at2"/>
<dbReference type="RefSeq" id="WP_138365488.1">
    <property type="nucleotide sequence ID" value="NZ_VCEJ01000004.1"/>
</dbReference>
<dbReference type="Gene3D" id="3.40.50.10390">
    <property type="entry name" value="Gingipain r, domain 1"/>
    <property type="match status" value="1"/>
</dbReference>
<reference evidence="4 5" key="1">
    <citation type="submission" date="2019-05" db="EMBL/GenBank/DDBJ databases">
        <authorList>
            <person name="Qu J.-H."/>
        </authorList>
    </citation>
    <scope>NUCLEOTIDE SEQUENCE [LARGE SCALE GENOMIC DNA]</scope>
    <source>
        <strain evidence="4 5">T17</strain>
    </source>
</reference>
<dbReference type="InterPro" id="IPR029031">
    <property type="entry name" value="Gingipain_N_sf"/>
</dbReference>
<evidence type="ECO:0000313" key="5">
    <source>
        <dbReference type="Proteomes" id="UP000306402"/>
    </source>
</evidence>
<dbReference type="GO" id="GO:0006508">
    <property type="term" value="P:proteolysis"/>
    <property type="evidence" value="ECO:0007669"/>
    <property type="project" value="InterPro"/>
</dbReference>
<dbReference type="SUPFAM" id="SSF52129">
    <property type="entry name" value="Caspase-like"/>
    <property type="match status" value="1"/>
</dbReference>
<dbReference type="Gene3D" id="3.40.50.1460">
    <property type="match status" value="1"/>
</dbReference>
<feature type="signal peptide" evidence="2">
    <location>
        <begin position="1"/>
        <end position="26"/>
    </location>
</feature>
<protein>
    <recommendedName>
        <fullName evidence="3">Gingipain domain-containing protein</fullName>
    </recommendedName>
</protein>
<feature type="domain" description="Gingipain" evidence="3">
    <location>
        <begin position="398"/>
        <end position="763"/>
    </location>
</feature>
<gene>
    <name evidence="4" type="ORF">FEN17_11380</name>
</gene>
<dbReference type="Pfam" id="PF01364">
    <property type="entry name" value="Peptidase_C25"/>
    <property type="match status" value="1"/>
</dbReference>
<evidence type="ECO:0000259" key="3">
    <source>
        <dbReference type="Pfam" id="PF01364"/>
    </source>
</evidence>
<dbReference type="InterPro" id="IPR013783">
    <property type="entry name" value="Ig-like_fold"/>
</dbReference>
<dbReference type="InterPro" id="IPR001769">
    <property type="entry name" value="Gingipain"/>
</dbReference>
<keyword evidence="5" id="KW-1185">Reference proteome</keyword>
<dbReference type="CDD" id="cd02258">
    <property type="entry name" value="Peptidase_C25_N"/>
    <property type="match status" value="1"/>
</dbReference>
<dbReference type="EMBL" id="VCEJ01000004">
    <property type="protein sequence ID" value="TLV00106.1"/>
    <property type="molecule type" value="Genomic_DNA"/>
</dbReference>
<dbReference type="Proteomes" id="UP000306402">
    <property type="component" value="Unassembled WGS sequence"/>
</dbReference>
<dbReference type="AlphaFoldDB" id="A0A5R9KUZ7"/>
<dbReference type="Gene3D" id="2.60.40.10">
    <property type="entry name" value="Immunoglobulins"/>
    <property type="match status" value="1"/>
</dbReference>
<organism evidence="4 5">
    <name type="scientific">Dyadobacter luticola</name>
    <dbReference type="NCBI Taxonomy" id="1979387"/>
    <lineage>
        <taxon>Bacteria</taxon>
        <taxon>Pseudomonadati</taxon>
        <taxon>Bacteroidota</taxon>
        <taxon>Cytophagia</taxon>
        <taxon>Cytophagales</taxon>
        <taxon>Spirosomataceae</taxon>
        <taxon>Dyadobacter</taxon>
    </lineage>
</organism>
<accession>A0A5R9KUZ7</accession>
<sequence length="1113" mass="124570">MHYTYKLLIRSIWLAAALLFQQTGLAQSGAGYTNQWIAYDQPYIKIGVTAKGLHRVPFSSLPKTFPTDKPEKLQLWHRGKEVAIISTTNNEIVFYGVPNDGSSDSLLYRPMSSRLNPYFSMYSDEGSYFLTVGDVAGSRAKVVDQAVDSKLGLQTIHKELQTKVFNEEYSLSTKSAVKKELINSYFELAASKTGPMMKKDCVLIQNFELRHVADKLAKASVKLLIHGRYSNERKIEVRLGRNTKSLRLVGAISNSGFAATEYTFELKPGDVGEDNKGVFVLKSTSIEKFDRFSLAYYSIQYSQDLELDGKASKEFRLVPGTANWTKVQIKGVSSQTTFLDISDNDNPVVIKGSYQNLMIPRFPGKMSTLLATKEINNIAPEKIREVTFKRLEPKEANYFIITTNNLLSGAEEYAKYRASASGGSFKPMVADVVDIYNQFNYGEPSPVAIRQFMAYMLGDGGKDKYLFLIGKSITYNEKILRELPDQVPSIGYPASDILLVAGLAGANQDVPAIPVGRLSGLTNQHVLDYLQKVKDYEQNTAGDYGWRKKILHLNGGKSTEEVTQLKGLLQALEPMVNDGVIGGTVKPYVKRQGIMETEPVNITADVNEGVGLMTYFGHGATYITDLDFGYITDAPRGYNNIYRYPMMYFNGCGVGDIFSARFNFKPKTPISSDRVPLSLDWLLAPNRGTVAVIANSFESFVGPSSKYLEKLYHNMFVNPATTDLSIGKIQQALVQEIVTNFKDEFSVANVHQSVLQGDPALRLVTVDKPDYDVDPDQSISISSQSPDQTIGNSNSLKINISISNQGRFVGGQSVPVRLTYFGKKGNVVKEQVLKSFPSQTKWQVTLLNSKDIQRIRCELDSKRTIAELNEDNNTAEIEIDWNLVKDKTTFSYENVKDNIPPLLDVTFNDRLLQKDEVIGSNPIINIALNDDRQLFPDTSFIDVFIKKCGDDDCDFEKVAYPASDIVMDAAGSRILTLRLKSELGKGIYEILVNARDRAGNASSEPYRLRFEINEKEEPDIELVVSPNPASSYLRFELKSVKKVDLKSIRYLIYNSQGILVEDKSIESSVLSLKKDWYWYPDRQTAGLYSYKVILYDQENAPIKTQTGKVVILK</sequence>
<proteinExistence type="predicted"/>